<keyword evidence="8 15" id="KW-0175">Coiled coil</keyword>
<dbReference type="Proteomes" id="UP001501920">
    <property type="component" value="Chromosome 20"/>
</dbReference>
<organism evidence="18 19">
    <name type="scientific">Pygocentrus nattereri</name>
    <name type="common">Red-bellied piranha</name>
    <dbReference type="NCBI Taxonomy" id="42514"/>
    <lineage>
        <taxon>Eukaryota</taxon>
        <taxon>Metazoa</taxon>
        <taxon>Chordata</taxon>
        <taxon>Craniata</taxon>
        <taxon>Vertebrata</taxon>
        <taxon>Euteleostomi</taxon>
        <taxon>Actinopterygii</taxon>
        <taxon>Neopterygii</taxon>
        <taxon>Teleostei</taxon>
        <taxon>Ostariophysi</taxon>
        <taxon>Characiformes</taxon>
        <taxon>Characoidei</taxon>
        <taxon>Pygocentrus</taxon>
    </lineage>
</organism>
<dbReference type="Pfam" id="PF02463">
    <property type="entry name" value="SMC_N"/>
    <property type="match status" value="1"/>
</dbReference>
<feature type="coiled-coil region" evidence="15">
    <location>
        <begin position="235"/>
        <end position="343"/>
    </location>
</feature>
<comment type="subcellular location">
    <subcellularLocation>
        <location evidence="2">Chromosome</location>
    </subcellularLocation>
    <subcellularLocation>
        <location evidence="1">Nucleus</location>
    </subcellularLocation>
</comment>
<evidence type="ECO:0000256" key="14">
    <source>
        <dbReference type="ARBA" id="ARBA00069480"/>
    </source>
</evidence>
<dbReference type="GO" id="GO:0005524">
    <property type="term" value="F:ATP binding"/>
    <property type="evidence" value="ECO:0007669"/>
    <property type="project" value="UniProtKB-KW"/>
</dbReference>
<dbReference type="PANTHER" id="PTHR19306:SF7">
    <property type="entry name" value="SI:DKEY-119F1.1"/>
    <property type="match status" value="1"/>
</dbReference>
<evidence type="ECO:0000259" key="17">
    <source>
        <dbReference type="Pfam" id="PF02463"/>
    </source>
</evidence>
<dbReference type="InterPro" id="IPR003395">
    <property type="entry name" value="RecF/RecN/SMC_N"/>
</dbReference>
<evidence type="ECO:0000256" key="3">
    <source>
        <dbReference type="ARBA" id="ARBA00006793"/>
    </source>
</evidence>
<comment type="function">
    <text evidence="12">Core component of the SMC5-SMC6 complex, a complex involved in repair of DNA double-strand breaks by homologous recombination. The complex may promote sister chromatid homologous recombination by recruiting the SMC1-SMC3 cohesin complex to double-strand breaks. The complex is required for telomere maintenance via recombination and mediates sumoylation of shelterin complex (telosome) components.</text>
</comment>
<evidence type="ECO:0000256" key="13">
    <source>
        <dbReference type="ARBA" id="ARBA00064605"/>
    </source>
</evidence>
<keyword evidence="7" id="KW-0067">ATP-binding</keyword>
<reference evidence="18" key="3">
    <citation type="submission" date="2025-09" db="UniProtKB">
        <authorList>
            <consortium name="Ensembl"/>
        </authorList>
    </citation>
    <scope>IDENTIFICATION</scope>
</reference>
<evidence type="ECO:0000256" key="16">
    <source>
        <dbReference type="SAM" id="MobiDB-lite"/>
    </source>
</evidence>
<evidence type="ECO:0000256" key="1">
    <source>
        <dbReference type="ARBA" id="ARBA00004123"/>
    </source>
</evidence>
<protein>
    <recommendedName>
        <fullName evidence="14">Structural maintenance of chromosomes protein 6</fullName>
    </recommendedName>
</protein>
<name>A0A3B4BS15_PYGNA</name>
<feature type="region of interest" description="Disordered" evidence="16">
    <location>
        <begin position="1"/>
        <end position="30"/>
    </location>
</feature>
<reference evidence="18 19" key="1">
    <citation type="submission" date="2020-10" db="EMBL/GenBank/DDBJ databases">
        <title>Pygocentrus nattereri (red-bellied piranha) genome, fPygNat1, primary haplotype.</title>
        <authorList>
            <person name="Myers G."/>
            <person name="Meyer A."/>
            <person name="Karagic N."/>
            <person name="Pippel M."/>
            <person name="Winkler S."/>
            <person name="Tracey A."/>
            <person name="Wood J."/>
            <person name="Formenti G."/>
            <person name="Howe K."/>
            <person name="Fedrigo O."/>
            <person name="Jarvis E.D."/>
        </authorList>
    </citation>
    <scope>NUCLEOTIDE SEQUENCE [LARGE SCALE GENOMIC DNA]</scope>
</reference>
<evidence type="ECO:0000313" key="18">
    <source>
        <dbReference type="Ensembl" id="ENSPNAP00000002492.2"/>
    </source>
</evidence>
<dbReference type="FunFam" id="3.40.50.300:FF:003232">
    <property type="entry name" value="Structural maintenance of chromosomes 6, gene 1"/>
    <property type="match status" value="1"/>
</dbReference>
<dbReference type="Ensembl" id="ENSPNAT00000010334.2">
    <property type="protein sequence ID" value="ENSPNAP00000002492.2"/>
    <property type="gene ID" value="ENSPNAG00000008876.2"/>
</dbReference>
<dbReference type="GO" id="GO:0003684">
    <property type="term" value="F:damaged DNA binding"/>
    <property type="evidence" value="ECO:0007669"/>
    <property type="project" value="TreeGrafter"/>
</dbReference>
<dbReference type="AlphaFoldDB" id="A0A3B4BS15"/>
<evidence type="ECO:0000313" key="19">
    <source>
        <dbReference type="Proteomes" id="UP001501920"/>
    </source>
</evidence>
<feature type="coiled-coil region" evidence="15">
    <location>
        <begin position="707"/>
        <end position="797"/>
    </location>
</feature>
<dbReference type="FunFam" id="3.40.50.300:FF:000959">
    <property type="entry name" value="structural maintenance of chromosomes protein 6"/>
    <property type="match status" value="1"/>
</dbReference>
<evidence type="ECO:0000256" key="10">
    <source>
        <dbReference type="ARBA" id="ARBA00023204"/>
    </source>
</evidence>
<dbReference type="GO" id="GO:0035861">
    <property type="term" value="C:site of double-strand break"/>
    <property type="evidence" value="ECO:0007669"/>
    <property type="project" value="TreeGrafter"/>
</dbReference>
<dbReference type="GeneTree" id="ENSGT00550000074816"/>
<evidence type="ECO:0000256" key="9">
    <source>
        <dbReference type="ARBA" id="ARBA00023172"/>
    </source>
</evidence>
<dbReference type="RefSeq" id="XP_017579154.1">
    <property type="nucleotide sequence ID" value="XM_017723665.2"/>
</dbReference>
<evidence type="ECO:0000256" key="2">
    <source>
        <dbReference type="ARBA" id="ARBA00004286"/>
    </source>
</evidence>
<proteinExistence type="inferred from homology"/>
<feature type="domain" description="RecF/RecN/SMC N-terminal" evidence="17">
    <location>
        <begin position="53"/>
        <end position="1058"/>
    </location>
</feature>
<dbReference type="Gene3D" id="3.40.50.300">
    <property type="entry name" value="P-loop containing nucleotide triphosphate hydrolases"/>
    <property type="match status" value="2"/>
</dbReference>
<keyword evidence="19" id="KW-1185">Reference proteome</keyword>
<evidence type="ECO:0000256" key="8">
    <source>
        <dbReference type="ARBA" id="ARBA00023054"/>
    </source>
</evidence>
<reference evidence="18" key="2">
    <citation type="submission" date="2025-08" db="UniProtKB">
        <authorList>
            <consortium name="Ensembl"/>
        </authorList>
    </citation>
    <scope>IDENTIFICATION</scope>
</reference>
<keyword evidence="9" id="KW-0233">DNA recombination</keyword>
<keyword evidence="10" id="KW-0234">DNA repair</keyword>
<sequence length="1092" mass="125991">MSKRKNNHLLEVARKRAKSSPAEPTEDEERICSDQGSSALWAQHSASGEVGIIEKIFLKNFMCHSLLGPFTFGSNVNFIVGSNGSGKSAILTALIVGLGGKAQTTNRGSSLKGFVKEGESSAEISITLRNRGQDAYKPDVFGQSITIDLRISSEGLRTYKLKSKTGLLVSSKKEELVAILDHFNIQVDNPVSVLTQEMSKHFLHSKGEGDKYKFFMKATQLEQMKEDYSYIMKTKTVTQNTLEKHEATLQEIRNKYKEKEDRYKNLASLDEMQEKLNHLKHQMAWALVAEMEEEVKHMRERIAEEEKSTIKYDRKVEEWKGKVAEAERRYKQFHDQLECVTERVQKLQPECGQLRNKAQECNKAFRTAEACFHKQKTNVRDLERDKEQLLKRINELKYSITQLNAADSQTRMKQLNQIQAELDALTLQESTLAQQVGQFQQACASAKDKLSKMRREEHDLQRAIDKKQHELAAMEGSRQGGLRRFGEQMPAFIAAIEEADRQGQFRRKPVGPLGFCIRLRDADLGLAVESCLKSLMLAFCCDNYMDEKVLQALMIQSFPHGQRPQIIVTEFTDAPYNISHRAIDHPEYPSVLQALDIDNPVVTNCLIDMRGIETVLLIKNNKDARRVMQGGHPPRNCKEAFTREGDQVYNNRYYSSSQQRARYLSHDVEQEIRHLQVSLRTQEAHFKGFKQQIRDVITNINQNEALLKRTLDDHRRVKDQCRKLQMEVNDLCVVEEPQSEDLKPLEDELEELSSRLAVCQEEYETEQQQMLTLKRAYEEVELLYRQHKETINSVAEEAEPIKEELSKSDQDVEKSMHHKKHYEEKRKAHINNIQAQKMILENKEQELKASVVKASEICPERLDIRRTAKSLDNEISHLKHKISTQQDQHGDRDTIIRQYQEALENYNSVAQHVKGLKHFIHLLSKITNTRHNVYTEMRRYLSVRCKYYFDSMLSQRGYTGTMVFNHKKEALSVSVQPGEGDKATLSDMRSLSGGERSFSTVCFVLSLWAIAEAPFRCLDEFDVYMDMVNRRISMDMMLKIAASQRYRQFIFLTPQSMSSLPVNNLTRILRLNDPDRRQSILSFGQINSEVPE</sequence>
<evidence type="ECO:0000256" key="6">
    <source>
        <dbReference type="ARBA" id="ARBA00022763"/>
    </source>
</evidence>
<evidence type="ECO:0000256" key="7">
    <source>
        <dbReference type="ARBA" id="ARBA00022840"/>
    </source>
</evidence>
<dbReference type="GO" id="GO:0030915">
    <property type="term" value="C:Smc5-Smc6 complex"/>
    <property type="evidence" value="ECO:0007669"/>
    <property type="project" value="TreeGrafter"/>
</dbReference>
<keyword evidence="4" id="KW-0158">Chromosome</keyword>
<evidence type="ECO:0000256" key="11">
    <source>
        <dbReference type="ARBA" id="ARBA00023242"/>
    </source>
</evidence>
<dbReference type="SUPFAM" id="SSF52540">
    <property type="entry name" value="P-loop containing nucleoside triphosphate hydrolases"/>
    <property type="match status" value="2"/>
</dbReference>
<feature type="coiled-coil region" evidence="15">
    <location>
        <begin position="826"/>
        <end position="888"/>
    </location>
</feature>
<dbReference type="InterPro" id="IPR027417">
    <property type="entry name" value="P-loop_NTPase"/>
</dbReference>
<dbReference type="GO" id="GO:0000724">
    <property type="term" value="P:double-strand break repair via homologous recombination"/>
    <property type="evidence" value="ECO:0007669"/>
    <property type="project" value="TreeGrafter"/>
</dbReference>
<dbReference type="Gene3D" id="1.10.287.1490">
    <property type="match status" value="1"/>
</dbReference>
<keyword evidence="11" id="KW-0539">Nucleus</keyword>
<feature type="coiled-coil region" evidence="15">
    <location>
        <begin position="372"/>
        <end position="470"/>
    </location>
</feature>
<evidence type="ECO:0000256" key="4">
    <source>
        <dbReference type="ARBA" id="ARBA00022454"/>
    </source>
</evidence>
<comment type="similarity">
    <text evidence="3">Belongs to the SMC family. SMC6 subfamily.</text>
</comment>
<dbReference type="STRING" id="42514.ENSPNAP00000002492"/>
<dbReference type="GO" id="GO:0005634">
    <property type="term" value="C:nucleus"/>
    <property type="evidence" value="ECO:0007669"/>
    <property type="project" value="UniProtKB-SubCell"/>
</dbReference>
<dbReference type="GO" id="GO:0003697">
    <property type="term" value="F:single-stranded DNA binding"/>
    <property type="evidence" value="ECO:0007669"/>
    <property type="project" value="TreeGrafter"/>
</dbReference>
<dbReference type="PANTHER" id="PTHR19306">
    <property type="entry name" value="STRUCTURAL MAINTENANCE OF CHROMOSOMES 5,6 SMC5, SMC6"/>
    <property type="match status" value="1"/>
</dbReference>
<comment type="subunit">
    <text evidence="13">Forms a heterodimer with smc5. Component of the SMC5-SMC6 complex which consists at least of smc5, smc6, nsmce2, nsmce1 and nsmce4a.</text>
</comment>
<accession>A0A3B4BS15</accession>
<dbReference type="GeneID" id="108443183"/>
<keyword evidence="6" id="KW-0227">DNA damage</keyword>
<evidence type="ECO:0000256" key="15">
    <source>
        <dbReference type="SAM" id="Coils"/>
    </source>
</evidence>
<evidence type="ECO:0000256" key="12">
    <source>
        <dbReference type="ARBA" id="ARBA00053909"/>
    </source>
</evidence>
<evidence type="ECO:0000256" key="5">
    <source>
        <dbReference type="ARBA" id="ARBA00022741"/>
    </source>
</evidence>
<dbReference type="OMA" id="MCHDHFY"/>
<keyword evidence="5" id="KW-0547">Nucleotide-binding</keyword>